<dbReference type="EnsemblMetazoa" id="CJA35382.1">
    <property type="protein sequence ID" value="CJA35382.1"/>
    <property type="gene ID" value="WBGene00211229"/>
</dbReference>
<evidence type="ECO:0008006" key="14">
    <source>
        <dbReference type="Google" id="ProtNLM"/>
    </source>
</evidence>
<keyword evidence="7" id="KW-0653">Protein transport</keyword>
<evidence type="ECO:0000256" key="6">
    <source>
        <dbReference type="ARBA" id="ARBA00022892"/>
    </source>
</evidence>
<evidence type="ECO:0000256" key="10">
    <source>
        <dbReference type="ARBA" id="ARBA00023170"/>
    </source>
</evidence>
<dbReference type="Pfam" id="PF00810">
    <property type="entry name" value="ER_lumen_recept"/>
    <property type="match status" value="1"/>
</dbReference>
<evidence type="ECO:0000256" key="3">
    <source>
        <dbReference type="ARBA" id="ARBA00022448"/>
    </source>
</evidence>
<organism evidence="12 13">
    <name type="scientific">Caenorhabditis japonica</name>
    <dbReference type="NCBI Taxonomy" id="281687"/>
    <lineage>
        <taxon>Eukaryota</taxon>
        <taxon>Metazoa</taxon>
        <taxon>Ecdysozoa</taxon>
        <taxon>Nematoda</taxon>
        <taxon>Chromadorea</taxon>
        <taxon>Rhabditida</taxon>
        <taxon>Rhabditina</taxon>
        <taxon>Rhabditomorpha</taxon>
        <taxon>Rhabditoidea</taxon>
        <taxon>Rhabditidae</taxon>
        <taxon>Peloderinae</taxon>
        <taxon>Caenorhabditis</taxon>
    </lineage>
</organism>
<evidence type="ECO:0000256" key="1">
    <source>
        <dbReference type="ARBA" id="ARBA00004477"/>
    </source>
</evidence>
<sequence length="116" mass="13484">MNIFRIAADMSHLLAIIILLLKIWKSRSCSGISARSQILFAVVFTARYLDLFTSYISFYNTAMKITFLVATYATIYLMFFKFRSTYMRESDTFRVELLLIPSVLLAVLINHDFTPF</sequence>
<keyword evidence="6" id="KW-0931">ER-Golgi transport</keyword>
<dbReference type="GO" id="GO:0046923">
    <property type="term" value="F:ER retention sequence binding"/>
    <property type="evidence" value="ECO:0007669"/>
    <property type="project" value="InterPro"/>
</dbReference>
<keyword evidence="13" id="KW-1185">Reference proteome</keyword>
<dbReference type="GO" id="GO:0006621">
    <property type="term" value="P:protein retention in ER lumen"/>
    <property type="evidence" value="ECO:0007669"/>
    <property type="project" value="InterPro"/>
</dbReference>
<dbReference type="PRINTS" id="PR00660">
    <property type="entry name" value="ERLUMENR"/>
</dbReference>
<evidence type="ECO:0000256" key="9">
    <source>
        <dbReference type="ARBA" id="ARBA00023136"/>
    </source>
</evidence>
<keyword evidence="9 11" id="KW-0472">Membrane</keyword>
<reference evidence="12" key="2">
    <citation type="submission" date="2022-06" db="UniProtKB">
        <authorList>
            <consortium name="EnsemblMetazoa"/>
        </authorList>
    </citation>
    <scope>IDENTIFICATION</scope>
    <source>
        <strain evidence="12">DF5081</strain>
    </source>
</reference>
<keyword evidence="10" id="KW-0675">Receptor</keyword>
<dbReference type="GO" id="GO:0016192">
    <property type="term" value="P:vesicle-mediated transport"/>
    <property type="evidence" value="ECO:0007669"/>
    <property type="project" value="UniProtKB-KW"/>
</dbReference>
<evidence type="ECO:0000313" key="12">
    <source>
        <dbReference type="EnsemblMetazoa" id="CJA35382.1"/>
    </source>
</evidence>
<keyword evidence="4 11" id="KW-0812">Transmembrane</keyword>
<keyword evidence="5" id="KW-0256">Endoplasmic reticulum</keyword>
<feature type="transmembrane region" description="Helical" evidence="11">
    <location>
        <begin position="62"/>
        <end position="80"/>
    </location>
</feature>
<name>A0A8R1IG04_CAEJA</name>
<keyword evidence="8 11" id="KW-1133">Transmembrane helix</keyword>
<evidence type="ECO:0000256" key="7">
    <source>
        <dbReference type="ARBA" id="ARBA00022927"/>
    </source>
</evidence>
<evidence type="ECO:0000256" key="5">
    <source>
        <dbReference type="ARBA" id="ARBA00022824"/>
    </source>
</evidence>
<dbReference type="PANTHER" id="PTHR10585">
    <property type="entry name" value="ER LUMEN PROTEIN RETAINING RECEPTOR"/>
    <property type="match status" value="1"/>
</dbReference>
<evidence type="ECO:0000256" key="8">
    <source>
        <dbReference type="ARBA" id="ARBA00022989"/>
    </source>
</evidence>
<evidence type="ECO:0000256" key="11">
    <source>
        <dbReference type="SAM" id="Phobius"/>
    </source>
</evidence>
<evidence type="ECO:0000256" key="4">
    <source>
        <dbReference type="ARBA" id="ARBA00022692"/>
    </source>
</evidence>
<dbReference type="Proteomes" id="UP000005237">
    <property type="component" value="Unassembled WGS sequence"/>
</dbReference>
<evidence type="ECO:0000256" key="2">
    <source>
        <dbReference type="ARBA" id="ARBA00010120"/>
    </source>
</evidence>
<dbReference type="GO" id="GO:0005789">
    <property type="term" value="C:endoplasmic reticulum membrane"/>
    <property type="evidence" value="ECO:0007669"/>
    <property type="project" value="UniProtKB-SubCell"/>
</dbReference>
<proteinExistence type="inferred from homology"/>
<comment type="subcellular location">
    <subcellularLocation>
        <location evidence="1">Endoplasmic reticulum membrane</location>
        <topology evidence="1">Multi-pass membrane protein</topology>
    </subcellularLocation>
</comment>
<dbReference type="AlphaFoldDB" id="A0A8R1IG04"/>
<feature type="transmembrane region" description="Helical" evidence="11">
    <location>
        <begin position="92"/>
        <end position="109"/>
    </location>
</feature>
<keyword evidence="3" id="KW-0813">Transport</keyword>
<protein>
    <recommendedName>
        <fullName evidence="14">ER lumen protein-retaining receptor</fullName>
    </recommendedName>
</protein>
<dbReference type="GO" id="GO:0015031">
    <property type="term" value="P:protein transport"/>
    <property type="evidence" value="ECO:0007669"/>
    <property type="project" value="UniProtKB-KW"/>
</dbReference>
<evidence type="ECO:0000313" key="13">
    <source>
        <dbReference type="Proteomes" id="UP000005237"/>
    </source>
</evidence>
<comment type="similarity">
    <text evidence="2">Belongs to the ERD2 family.</text>
</comment>
<accession>A0A8R1IG04</accession>
<dbReference type="PROSITE" id="PS00951">
    <property type="entry name" value="ER_LUMEN_RECEPTOR_1"/>
    <property type="match status" value="1"/>
</dbReference>
<reference evidence="13" key="1">
    <citation type="submission" date="2010-08" db="EMBL/GenBank/DDBJ databases">
        <authorList>
            <consortium name="Caenorhabditis japonica Sequencing Consortium"/>
            <person name="Wilson R.K."/>
        </authorList>
    </citation>
    <scope>NUCLEOTIDE SEQUENCE [LARGE SCALE GENOMIC DNA]</scope>
    <source>
        <strain evidence="13">DF5081</strain>
    </source>
</reference>
<feature type="transmembrane region" description="Helical" evidence="11">
    <location>
        <begin position="36"/>
        <end position="56"/>
    </location>
</feature>
<dbReference type="InterPro" id="IPR000133">
    <property type="entry name" value="ER_ret_rcpt"/>
</dbReference>